<evidence type="ECO:0000313" key="3">
    <source>
        <dbReference type="Proteomes" id="UP000683360"/>
    </source>
</evidence>
<dbReference type="PANTHER" id="PTHR10697:SF13">
    <property type="entry name" value="RICIN B LECTIN DOMAIN-CONTAINING PROTEIN"/>
    <property type="match status" value="1"/>
</dbReference>
<dbReference type="AlphaFoldDB" id="A0A8S3RX08"/>
<dbReference type="PANTHER" id="PTHR10697">
    <property type="entry name" value="MAMMALIAN EPENDYMIN-RELATED PROTEIN 1"/>
    <property type="match status" value="1"/>
</dbReference>
<dbReference type="Pfam" id="PF00811">
    <property type="entry name" value="Ependymin"/>
    <property type="match status" value="1"/>
</dbReference>
<keyword evidence="3" id="KW-1185">Reference proteome</keyword>
<organism evidence="2 3">
    <name type="scientific">Mytilus edulis</name>
    <name type="common">Blue mussel</name>
    <dbReference type="NCBI Taxonomy" id="6550"/>
    <lineage>
        <taxon>Eukaryota</taxon>
        <taxon>Metazoa</taxon>
        <taxon>Spiralia</taxon>
        <taxon>Lophotrochozoa</taxon>
        <taxon>Mollusca</taxon>
        <taxon>Bivalvia</taxon>
        <taxon>Autobranchia</taxon>
        <taxon>Pteriomorphia</taxon>
        <taxon>Mytilida</taxon>
        <taxon>Mytiloidea</taxon>
        <taxon>Mytilidae</taxon>
        <taxon>Mytilinae</taxon>
        <taxon>Mytilus</taxon>
    </lineage>
</organism>
<protein>
    <submittedName>
        <fullName evidence="2">Uncharacterized protein</fullName>
    </submittedName>
</protein>
<feature type="chain" id="PRO_5035927843" evidence="1">
    <location>
        <begin position="19"/>
        <end position="377"/>
    </location>
</feature>
<sequence>MFVHFVVGLLVVTQHVYTSTPCCMPDKFESHEYVEARIINMAKSTYLQTANMNISYDFTSKKTVTFVYNIKADGKVLPPLSTLVDYEAGVAYVVQNNKCTKSAVPIKLRRACVPEMFKIVETTHFGAGSEMLAVHKYQSSYGNSTSSFTVTAQNCYYISYEAYDSQRPAERPRGVVFGITLGIKNPSVFSVPALCKKTADLQDIPEYQAGKFHPFTIDNVNNSVYDVHSENIYLISDLSGCNIFSEQQYNVINRCTNDHKTIDISPSNIPVGGNTCIDEIDDQINLIFNVNVEIDENTNILDDESQRLILSSESLDLYLRSSHPMPNPTSQHYSNRNLSNAQATYNNRRGPAHTQRTHPPSYRESVSMWFNHRVCTS</sequence>
<dbReference type="GO" id="GO:0007160">
    <property type="term" value="P:cell-matrix adhesion"/>
    <property type="evidence" value="ECO:0007669"/>
    <property type="project" value="InterPro"/>
</dbReference>
<feature type="signal peptide" evidence="1">
    <location>
        <begin position="1"/>
        <end position="18"/>
    </location>
</feature>
<comment type="caution">
    <text evidence="2">The sequence shown here is derived from an EMBL/GenBank/DDBJ whole genome shotgun (WGS) entry which is preliminary data.</text>
</comment>
<dbReference type="Proteomes" id="UP000683360">
    <property type="component" value="Unassembled WGS sequence"/>
</dbReference>
<evidence type="ECO:0000256" key="1">
    <source>
        <dbReference type="SAM" id="SignalP"/>
    </source>
</evidence>
<dbReference type="GO" id="GO:0005576">
    <property type="term" value="C:extracellular region"/>
    <property type="evidence" value="ECO:0007669"/>
    <property type="project" value="InterPro"/>
</dbReference>
<proteinExistence type="predicted"/>
<dbReference type="OrthoDB" id="6131957at2759"/>
<dbReference type="GO" id="GO:0005764">
    <property type="term" value="C:lysosome"/>
    <property type="evidence" value="ECO:0007669"/>
    <property type="project" value="TreeGrafter"/>
</dbReference>
<evidence type="ECO:0000313" key="2">
    <source>
        <dbReference type="EMBL" id="CAG2213517.1"/>
    </source>
</evidence>
<name>A0A8S3RX08_MYTED</name>
<accession>A0A8S3RX08</accession>
<keyword evidence="1" id="KW-0732">Signal</keyword>
<dbReference type="EMBL" id="CAJPWZ010001357">
    <property type="protein sequence ID" value="CAG2213517.1"/>
    <property type="molecule type" value="Genomic_DNA"/>
</dbReference>
<gene>
    <name evidence="2" type="ORF">MEDL_27428</name>
</gene>
<reference evidence="2" key="1">
    <citation type="submission" date="2021-03" db="EMBL/GenBank/DDBJ databases">
        <authorList>
            <person name="Bekaert M."/>
        </authorList>
    </citation>
    <scope>NUCLEOTIDE SEQUENCE</scope>
</reference>
<dbReference type="InterPro" id="IPR001299">
    <property type="entry name" value="Ependymin"/>
</dbReference>
<dbReference type="GO" id="GO:0005509">
    <property type="term" value="F:calcium ion binding"/>
    <property type="evidence" value="ECO:0007669"/>
    <property type="project" value="InterPro"/>
</dbReference>